<dbReference type="SMART" id="SM00267">
    <property type="entry name" value="GGDEF"/>
    <property type="match status" value="1"/>
</dbReference>
<evidence type="ECO:0000259" key="4">
    <source>
        <dbReference type="PROSITE" id="PS50887"/>
    </source>
</evidence>
<dbReference type="PANTHER" id="PTHR45138:SF9">
    <property type="entry name" value="DIGUANYLATE CYCLASE DGCM-RELATED"/>
    <property type="match status" value="1"/>
</dbReference>
<dbReference type="PROSITE" id="PS50887">
    <property type="entry name" value="GGDEF"/>
    <property type="match status" value="1"/>
</dbReference>
<keyword evidence="3" id="KW-0812">Transmembrane</keyword>
<dbReference type="Proteomes" id="UP000326944">
    <property type="component" value="Chromosome"/>
</dbReference>
<dbReference type="KEGG" id="sulg:FJR48_08775"/>
<evidence type="ECO:0000313" key="5">
    <source>
        <dbReference type="EMBL" id="QFR50474.1"/>
    </source>
</evidence>
<dbReference type="GO" id="GO:0005886">
    <property type="term" value="C:plasma membrane"/>
    <property type="evidence" value="ECO:0007669"/>
    <property type="project" value="TreeGrafter"/>
</dbReference>
<dbReference type="OrthoDB" id="7323245at2"/>
<organism evidence="5 6">
    <name type="scientific">Sulfurimonas lithotrophica</name>
    <dbReference type="NCBI Taxonomy" id="2590022"/>
    <lineage>
        <taxon>Bacteria</taxon>
        <taxon>Pseudomonadati</taxon>
        <taxon>Campylobacterota</taxon>
        <taxon>Epsilonproteobacteria</taxon>
        <taxon>Campylobacterales</taxon>
        <taxon>Sulfurimonadaceae</taxon>
        <taxon>Sulfurimonas</taxon>
    </lineage>
</organism>
<evidence type="ECO:0000256" key="1">
    <source>
        <dbReference type="ARBA" id="ARBA00012528"/>
    </source>
</evidence>
<accession>A0A5P8P456</accession>
<dbReference type="InterPro" id="IPR050469">
    <property type="entry name" value="Diguanylate_Cyclase"/>
</dbReference>
<reference evidence="5 6" key="1">
    <citation type="submission" date="2019-09" db="EMBL/GenBank/DDBJ databases">
        <title>Sulfurimonas gotlandica sp. nov., a chemoautotrophic and psychrotolerant epsilonproteobacterium isolated from a pelagic redoxcline, and an emended description of the genus Sulfurimonas.</title>
        <authorList>
            <person name="Wang S."/>
            <person name="Jiang L."/>
            <person name="Shao S."/>
        </authorList>
    </citation>
    <scope>NUCLEOTIDE SEQUENCE [LARGE SCALE GENOMIC DNA]</scope>
    <source>
        <strain evidence="5 6">GYSZ_1</strain>
    </source>
</reference>
<proteinExistence type="predicted"/>
<dbReference type="Pfam" id="PF00990">
    <property type="entry name" value="GGDEF"/>
    <property type="match status" value="1"/>
</dbReference>
<dbReference type="GO" id="GO:0052621">
    <property type="term" value="F:diguanylate cyclase activity"/>
    <property type="evidence" value="ECO:0007669"/>
    <property type="project" value="UniProtKB-EC"/>
</dbReference>
<dbReference type="CDD" id="cd01949">
    <property type="entry name" value="GGDEF"/>
    <property type="match status" value="1"/>
</dbReference>
<dbReference type="NCBIfam" id="TIGR00254">
    <property type="entry name" value="GGDEF"/>
    <property type="match status" value="1"/>
</dbReference>
<sequence length="592" mass="67909">MIISTTVNFRDYGLKHAEEKAELTAEVLKTGLTSHMVNGMMDHREFFLNEIGNLHNISELWVARSPTVIKQYGEGFNNETPRDNIDKRVLLSGEKKSITTETPSKSFLRVTIPFVASEYGNPNCMQCHNAKEGEVLGVVSMIMDTTDIRSSSFKTILYNVAITFLVIILVFIVINRFIKPYVSIFYSIKNVMHETYRGNYGARVKVYANQESSSVARLLNEMLQKLQTTFEELDKKVYIFIKNKNYVKDSDPLKNINDTIDRLSDIYKFKQTIENDKELNDIYSRIAFILKEKFKLDDFTMTELDVVNKTKKIVYTEKKYSCDILNGECRADRIHASVDSSIFPASCERYYGEDGSEHICTPYSISNDLTLILTIVTTNKNDTDRVRAIMSDIEDYITTARPAIVSKKLMQILNTMARVDQLTGMYNRKFLDEFVDVSIPQALRAKTSYAVLMIDIDYFKMINDTYGHDIGDEAIRVVSKVIKDQIRKSDIAIRYGGEEFLALLYNCDKENILKIAEAIRIEFSKQKIQANGETFSKTLSIGCSQFPQDSESIWKCIKFADISLYKAKRDGRNQVIMFDKEMLNESDLGDSF</sequence>
<dbReference type="InterPro" id="IPR029787">
    <property type="entry name" value="Nucleotide_cyclase"/>
</dbReference>
<dbReference type="EMBL" id="CP043617">
    <property type="protein sequence ID" value="QFR50474.1"/>
    <property type="molecule type" value="Genomic_DNA"/>
</dbReference>
<dbReference type="Gene3D" id="3.30.450.290">
    <property type="match status" value="1"/>
</dbReference>
<dbReference type="FunFam" id="3.30.70.270:FF:000001">
    <property type="entry name" value="Diguanylate cyclase domain protein"/>
    <property type="match status" value="1"/>
</dbReference>
<dbReference type="Gene3D" id="6.10.340.10">
    <property type="match status" value="1"/>
</dbReference>
<keyword evidence="6" id="KW-1185">Reference proteome</keyword>
<dbReference type="EC" id="2.7.7.65" evidence="1"/>
<comment type="catalytic activity">
    <reaction evidence="2">
        <text>2 GTP = 3',3'-c-di-GMP + 2 diphosphate</text>
        <dbReference type="Rhea" id="RHEA:24898"/>
        <dbReference type="ChEBI" id="CHEBI:33019"/>
        <dbReference type="ChEBI" id="CHEBI:37565"/>
        <dbReference type="ChEBI" id="CHEBI:58805"/>
        <dbReference type="EC" id="2.7.7.65"/>
    </reaction>
</comment>
<feature type="transmembrane region" description="Helical" evidence="3">
    <location>
        <begin position="156"/>
        <end position="178"/>
    </location>
</feature>
<dbReference type="InterPro" id="IPR043128">
    <property type="entry name" value="Rev_trsase/Diguanyl_cyclase"/>
</dbReference>
<evidence type="ECO:0000256" key="3">
    <source>
        <dbReference type="SAM" id="Phobius"/>
    </source>
</evidence>
<keyword evidence="3" id="KW-1133">Transmembrane helix</keyword>
<dbReference type="PANTHER" id="PTHR45138">
    <property type="entry name" value="REGULATORY COMPONENTS OF SENSORY TRANSDUCTION SYSTEM"/>
    <property type="match status" value="1"/>
</dbReference>
<protein>
    <recommendedName>
        <fullName evidence="1">diguanylate cyclase</fullName>
        <ecNumber evidence="1">2.7.7.65</ecNumber>
    </recommendedName>
</protein>
<evidence type="ECO:0000256" key="2">
    <source>
        <dbReference type="ARBA" id="ARBA00034247"/>
    </source>
</evidence>
<evidence type="ECO:0000313" key="6">
    <source>
        <dbReference type="Proteomes" id="UP000326944"/>
    </source>
</evidence>
<dbReference type="Gene3D" id="3.30.70.270">
    <property type="match status" value="1"/>
</dbReference>
<name>A0A5P8P456_9BACT</name>
<keyword evidence="3" id="KW-0472">Membrane</keyword>
<dbReference type="GO" id="GO:0043709">
    <property type="term" value="P:cell adhesion involved in single-species biofilm formation"/>
    <property type="evidence" value="ECO:0007669"/>
    <property type="project" value="TreeGrafter"/>
</dbReference>
<gene>
    <name evidence="5" type="ORF">FJR48_08775</name>
</gene>
<dbReference type="SUPFAM" id="SSF55073">
    <property type="entry name" value="Nucleotide cyclase"/>
    <property type="match status" value="1"/>
</dbReference>
<dbReference type="InterPro" id="IPR000160">
    <property type="entry name" value="GGDEF_dom"/>
</dbReference>
<dbReference type="GO" id="GO:1902201">
    <property type="term" value="P:negative regulation of bacterial-type flagellum-dependent cell motility"/>
    <property type="evidence" value="ECO:0007669"/>
    <property type="project" value="TreeGrafter"/>
</dbReference>
<dbReference type="AlphaFoldDB" id="A0A5P8P456"/>
<feature type="domain" description="GGDEF" evidence="4">
    <location>
        <begin position="447"/>
        <end position="580"/>
    </location>
</feature>